<evidence type="ECO:0000256" key="1">
    <source>
        <dbReference type="ARBA" id="ARBA00004123"/>
    </source>
</evidence>
<evidence type="ECO:0000256" key="6">
    <source>
        <dbReference type="SAM" id="MobiDB-lite"/>
    </source>
</evidence>
<dbReference type="PANTHER" id="PTHR12135:SF0">
    <property type="entry name" value="DNA REPAIR PROTEIN COMPLEMENTING XP-C CELLS"/>
    <property type="match status" value="1"/>
</dbReference>
<dbReference type="AlphaFoldDB" id="A0A1Y5I908"/>
<accession>A0A1Y5I908</accession>
<dbReference type="SUPFAM" id="SSF52821">
    <property type="entry name" value="Rhodanese/Cell cycle control phosphatase"/>
    <property type="match status" value="1"/>
</dbReference>
<dbReference type="InterPro" id="IPR001763">
    <property type="entry name" value="Rhodanese-like_dom"/>
</dbReference>
<dbReference type="GO" id="GO:0000111">
    <property type="term" value="C:nucleotide-excision repair factor 2 complex"/>
    <property type="evidence" value="ECO:0007669"/>
    <property type="project" value="TreeGrafter"/>
</dbReference>
<dbReference type="Pfam" id="PF12368">
    <property type="entry name" value="Rhodanese_C"/>
    <property type="match status" value="1"/>
</dbReference>
<dbReference type="GO" id="GO:0003697">
    <property type="term" value="F:single-stranded DNA binding"/>
    <property type="evidence" value="ECO:0007669"/>
    <property type="project" value="TreeGrafter"/>
</dbReference>
<dbReference type="Pfam" id="PF17773">
    <property type="entry name" value="UPF0176_N"/>
    <property type="match status" value="1"/>
</dbReference>
<dbReference type="Pfam" id="PF03835">
    <property type="entry name" value="Rad4"/>
    <property type="match status" value="1"/>
</dbReference>
<dbReference type="InterPro" id="IPR018328">
    <property type="entry name" value="Rad4_beta-hairpin_dom3"/>
</dbReference>
<dbReference type="InterPro" id="IPR036873">
    <property type="entry name" value="Rhodanese-like_dom_sf"/>
</dbReference>
<dbReference type="InterPro" id="IPR038765">
    <property type="entry name" value="Papain-like_cys_pep_sf"/>
</dbReference>
<dbReference type="GO" id="GO:0071942">
    <property type="term" value="C:XPC complex"/>
    <property type="evidence" value="ECO:0007669"/>
    <property type="project" value="TreeGrafter"/>
</dbReference>
<evidence type="ECO:0000313" key="8">
    <source>
        <dbReference type="EMBL" id="OUS46049.1"/>
    </source>
</evidence>
<keyword evidence="4" id="KW-0234">DNA repair</keyword>
<organism evidence="8">
    <name type="scientific">Ostreococcus tauri</name>
    <name type="common">Marine green alga</name>
    <dbReference type="NCBI Taxonomy" id="70448"/>
    <lineage>
        <taxon>Eukaryota</taxon>
        <taxon>Viridiplantae</taxon>
        <taxon>Chlorophyta</taxon>
        <taxon>Mamiellophyceae</taxon>
        <taxon>Mamiellales</taxon>
        <taxon>Bathycoccaceae</taxon>
        <taxon>Ostreococcus</taxon>
    </lineage>
</organism>
<dbReference type="InterPro" id="IPR018325">
    <property type="entry name" value="Rad4/PNGase_transGLS-fold"/>
</dbReference>
<name>A0A1Y5I908_OSTTA</name>
<dbReference type="SUPFAM" id="SSF54001">
    <property type="entry name" value="Cysteine proteinases"/>
    <property type="match status" value="1"/>
</dbReference>
<evidence type="ECO:0000256" key="4">
    <source>
        <dbReference type="ARBA" id="ARBA00023204"/>
    </source>
</evidence>
<dbReference type="InterPro" id="IPR042488">
    <property type="entry name" value="Rad4_BHD3_sf"/>
</dbReference>
<dbReference type="PROSITE" id="PS50206">
    <property type="entry name" value="RHODANESE_3"/>
    <property type="match status" value="1"/>
</dbReference>
<reference evidence="8" key="1">
    <citation type="submission" date="2017-04" db="EMBL/GenBank/DDBJ databases">
        <title>Population genomics of picophytoplankton unveils novel chromosome hypervariability.</title>
        <authorList>
            <consortium name="DOE Joint Genome Institute"/>
            <person name="Blanc-Mathieu R."/>
            <person name="Krasovec M."/>
            <person name="Hebrard M."/>
            <person name="Yau S."/>
            <person name="Desgranges E."/>
            <person name="Martin J."/>
            <person name="Schackwitz W."/>
            <person name="Kuo A."/>
            <person name="Salin G."/>
            <person name="Donnadieu C."/>
            <person name="Desdevises Y."/>
            <person name="Sanchez-Ferandin S."/>
            <person name="Moreau H."/>
            <person name="Rivals E."/>
            <person name="Grigoriev I.V."/>
            <person name="Grimsley N."/>
            <person name="Eyre-Walker A."/>
            <person name="Piganeau G."/>
        </authorList>
    </citation>
    <scope>NUCLEOTIDE SEQUENCE [LARGE SCALE GENOMIC DNA]</scope>
    <source>
        <strain evidence="8">RCC 1115</strain>
    </source>
</reference>
<dbReference type="Proteomes" id="UP000195557">
    <property type="component" value="Unassembled WGS sequence"/>
</dbReference>
<evidence type="ECO:0000256" key="2">
    <source>
        <dbReference type="ARBA" id="ARBA00009525"/>
    </source>
</evidence>
<dbReference type="PANTHER" id="PTHR12135">
    <property type="entry name" value="DNA REPAIR PROTEIN XP-C / RAD4"/>
    <property type="match status" value="1"/>
</dbReference>
<evidence type="ECO:0000256" key="5">
    <source>
        <dbReference type="ARBA" id="ARBA00023242"/>
    </source>
</evidence>
<feature type="region of interest" description="Disordered" evidence="6">
    <location>
        <begin position="52"/>
        <end position="94"/>
    </location>
</feature>
<dbReference type="Pfam" id="PF00581">
    <property type="entry name" value="Rhodanese"/>
    <property type="match status" value="1"/>
</dbReference>
<dbReference type="InterPro" id="IPR004583">
    <property type="entry name" value="DNA_repair_Rad4"/>
</dbReference>
<sequence length="1122" mass="124435">MLNVPLPLAKFGIGGVDDGGSGACGAEAKDDASESEEWDDVCDDDYGSIAYEDEDAGVENGDAEGGRGVKWARGSDEAETESSGGPKRKKKKYVRRLSDDERAGVLQTHHIHVMCLLARGRHVRGAASSRLLQAMTTSCAPSALANAVQGSASGALEVSALARLNDWFADVIAPPISIDDDDDEKSGLERLTKDAQWRRLAFRLAMRRAGMGSTRGGASAYAAKLARSWTLRGREKISEEESAALFASICQGFGVVCRVVSSLEPVPLRASATTLEHMGVLTTPKPPPVVRKETRNTHRFVRHWCEVLCARHDEKGVDKKATNARWVSVVPTTRGSVDDMGVIFGERKRTTTADATSSMPYVVAFYGDSGARDVTRKYAAAFSQALHHRTPDWKWWETITTHMDRLHRDAVACDCSPELRKLIDSADKAELFEMDTRSSKERVPGTMTEIKNHPLWVVERFLSRSQCIHPRHPVKALIAGEPVFPRSCVKELKSAERWKSECRRRVIDALIDSPVRKIHSRALQARIKQLTRAREGWFLSKAEGSKERLQSEEWRATMSKDEECPQDPQTILGDIPLYGEWQTEPWTPPSAVGGVVPKNDRGNVDLYGNALPPPGTVHVNLPRVSKTAKLMNIDYAPALVGFEYKAGGKTLPLFNGIVVCEEFKDELLKRHEDAEEARRITLEAKAYKEACTHWRLLLGAIWTRARLRDEFQDGVTTEEADPTARRIAAARAMNERDETTTERDERLVLGAAAFPHTPQRMLARRRTPRGESDPLRLACACDNSGTVVLFYKYVALSDPVSTARKILAESAKGAHSSVKGKIRIAREGINATFAASKKDDVEAFIEFLESLPELTCLRGTDYKREPACSHAFGTLSVRVTEELCPFGEPDLSTTVDSEIEITSLTPSEWDAALRQRNDEESTVLDVRNFYESRVGHFDGSVLAPIRRFSQLKEWLARDDALDNVAGRDVYIFCTGGVRCEKAATYLCSKLPADRRPRSVRKLEGGIVAYARDFASSEDCLFKGSNYVFDARGSVSVSDDLPSTSRCDGCDEQSGRLSKCVGRNCHVVLIACETCGDTVYCCESCREQTERAVGIEKFKRRSCECDCFESRIRRCRTSEAQIA</sequence>
<dbReference type="Gene3D" id="3.90.260.10">
    <property type="entry name" value="Transglutaminase-like"/>
    <property type="match status" value="1"/>
</dbReference>
<dbReference type="SMART" id="SM00450">
    <property type="entry name" value="RHOD"/>
    <property type="match status" value="1"/>
</dbReference>
<protein>
    <submittedName>
        <fullName evidence="8">Putative xeroderma pigmentosum group C protein</fullName>
    </submittedName>
</protein>
<dbReference type="InterPro" id="IPR040503">
    <property type="entry name" value="TRHO_N"/>
</dbReference>
<dbReference type="SMART" id="SM01030">
    <property type="entry name" value="BHD_1"/>
    <property type="match status" value="1"/>
</dbReference>
<feature type="domain" description="Rhodanese" evidence="7">
    <location>
        <begin position="917"/>
        <end position="1018"/>
    </location>
</feature>
<dbReference type="InterPro" id="IPR036985">
    <property type="entry name" value="Transglutaminase-like_sf"/>
</dbReference>
<keyword evidence="5" id="KW-0539">Nucleus</keyword>
<dbReference type="Gene3D" id="3.30.70.100">
    <property type="match status" value="1"/>
</dbReference>
<dbReference type="Gene3D" id="2.20.20.110">
    <property type="entry name" value="Rad4, beta-hairpin domain BHD1"/>
    <property type="match status" value="1"/>
</dbReference>
<evidence type="ECO:0000256" key="3">
    <source>
        <dbReference type="ARBA" id="ARBA00022763"/>
    </source>
</evidence>
<dbReference type="GO" id="GO:0006298">
    <property type="term" value="P:mismatch repair"/>
    <property type="evidence" value="ECO:0007669"/>
    <property type="project" value="TreeGrafter"/>
</dbReference>
<dbReference type="GO" id="GO:0003684">
    <property type="term" value="F:damaged DNA binding"/>
    <property type="evidence" value="ECO:0007669"/>
    <property type="project" value="InterPro"/>
</dbReference>
<dbReference type="GO" id="GO:0005737">
    <property type="term" value="C:cytoplasm"/>
    <property type="evidence" value="ECO:0007669"/>
    <property type="project" value="TreeGrafter"/>
</dbReference>
<dbReference type="Gene3D" id="3.40.250.10">
    <property type="entry name" value="Rhodanese-like domain"/>
    <property type="match status" value="1"/>
</dbReference>
<dbReference type="Pfam" id="PF10405">
    <property type="entry name" value="BHD_3"/>
    <property type="match status" value="1"/>
</dbReference>
<proteinExistence type="inferred from homology"/>
<dbReference type="Pfam" id="PF10404">
    <property type="entry name" value="BHD_2"/>
    <property type="match status" value="1"/>
</dbReference>
<feature type="compositionally biased region" description="Gly residues" evidence="6">
    <location>
        <begin position="12"/>
        <end position="23"/>
    </location>
</feature>
<dbReference type="GO" id="GO:0006289">
    <property type="term" value="P:nucleotide-excision repair"/>
    <property type="evidence" value="ECO:0007669"/>
    <property type="project" value="InterPro"/>
</dbReference>
<evidence type="ECO:0000259" key="7">
    <source>
        <dbReference type="PROSITE" id="PS50206"/>
    </source>
</evidence>
<dbReference type="InterPro" id="IPR018326">
    <property type="entry name" value="Rad4_beta-hairpin_dom1"/>
</dbReference>
<comment type="subcellular location">
    <subcellularLocation>
        <location evidence="1">Nucleus</location>
    </subcellularLocation>
</comment>
<keyword evidence="3" id="KW-0227">DNA damage</keyword>
<gene>
    <name evidence="8" type="ORF">BE221DRAFT_206172</name>
</gene>
<dbReference type="eggNOG" id="KOG2179">
    <property type="taxonomic scope" value="Eukaryota"/>
</dbReference>
<dbReference type="InterPro" id="IPR018327">
    <property type="entry name" value="BHD_2"/>
</dbReference>
<dbReference type="Pfam" id="PF10403">
    <property type="entry name" value="BHD_1"/>
    <property type="match status" value="1"/>
</dbReference>
<dbReference type="SMART" id="SM01032">
    <property type="entry name" value="BHD_3"/>
    <property type="match status" value="1"/>
</dbReference>
<comment type="similarity">
    <text evidence="2">Belongs to the XPC family.</text>
</comment>
<dbReference type="EMBL" id="KZ155785">
    <property type="protein sequence ID" value="OUS46049.1"/>
    <property type="molecule type" value="Genomic_DNA"/>
</dbReference>
<dbReference type="Gene3D" id="3.30.70.2460">
    <property type="entry name" value="Rad4, beta-hairpin domain BHD3"/>
    <property type="match status" value="1"/>
</dbReference>
<dbReference type="InterPro" id="IPR022111">
    <property type="entry name" value="Rhodanese_C"/>
</dbReference>
<feature type="region of interest" description="Disordered" evidence="6">
    <location>
        <begin position="12"/>
        <end position="40"/>
    </location>
</feature>